<dbReference type="AlphaFoldDB" id="A0A059D6U1"/>
<keyword evidence="1" id="KW-0472">Membrane</keyword>
<reference evidence="2" key="1">
    <citation type="submission" date="2013-07" db="EMBL/GenBank/DDBJ databases">
        <title>The genome of Eucalyptus grandis.</title>
        <authorList>
            <person name="Schmutz J."/>
            <person name="Hayes R."/>
            <person name="Myburg A."/>
            <person name="Tuskan G."/>
            <person name="Grattapaglia D."/>
            <person name="Rokhsar D.S."/>
        </authorList>
    </citation>
    <scope>NUCLEOTIDE SEQUENCE</scope>
    <source>
        <tissue evidence="2">Leaf extractions</tissue>
    </source>
</reference>
<dbReference type="Gramene" id="KCW86209">
    <property type="protein sequence ID" value="KCW86209"/>
    <property type="gene ID" value="EUGRSUZ_B02898"/>
</dbReference>
<gene>
    <name evidence="2" type="ORF">EUGRSUZ_B02898</name>
</gene>
<sequence length="94" mass="11191">MLMRDWLFDKNLHGNQHSPILSGPQESQSYRWISGLEMDGVDLHFLDGVKFHLKRIKSNVHVYYRYDASHIYYISQYFLVIAFIITPTLLKPEF</sequence>
<keyword evidence="1" id="KW-0812">Transmembrane</keyword>
<evidence type="ECO:0000256" key="1">
    <source>
        <dbReference type="SAM" id="Phobius"/>
    </source>
</evidence>
<protein>
    <submittedName>
        <fullName evidence="2">Uncharacterized protein</fullName>
    </submittedName>
</protein>
<name>A0A059D6U1_EUCGR</name>
<proteinExistence type="predicted"/>
<organism evidence="2">
    <name type="scientific">Eucalyptus grandis</name>
    <name type="common">Flooded gum</name>
    <dbReference type="NCBI Taxonomy" id="71139"/>
    <lineage>
        <taxon>Eukaryota</taxon>
        <taxon>Viridiplantae</taxon>
        <taxon>Streptophyta</taxon>
        <taxon>Embryophyta</taxon>
        <taxon>Tracheophyta</taxon>
        <taxon>Spermatophyta</taxon>
        <taxon>Magnoliopsida</taxon>
        <taxon>eudicotyledons</taxon>
        <taxon>Gunneridae</taxon>
        <taxon>Pentapetalae</taxon>
        <taxon>rosids</taxon>
        <taxon>malvids</taxon>
        <taxon>Myrtales</taxon>
        <taxon>Myrtaceae</taxon>
        <taxon>Myrtoideae</taxon>
        <taxon>Eucalypteae</taxon>
        <taxon>Eucalyptus</taxon>
    </lineage>
</organism>
<accession>A0A059D6U1</accession>
<keyword evidence="1" id="KW-1133">Transmembrane helix</keyword>
<dbReference type="EMBL" id="KK198754">
    <property type="protein sequence ID" value="KCW86209.1"/>
    <property type="molecule type" value="Genomic_DNA"/>
</dbReference>
<dbReference type="InParanoid" id="A0A059D6U1"/>
<feature type="transmembrane region" description="Helical" evidence="1">
    <location>
        <begin position="71"/>
        <end position="90"/>
    </location>
</feature>
<evidence type="ECO:0000313" key="2">
    <source>
        <dbReference type="EMBL" id="KCW86209.1"/>
    </source>
</evidence>